<feature type="chain" id="PRO_5020708819" evidence="1">
    <location>
        <begin position="21"/>
        <end position="553"/>
    </location>
</feature>
<keyword evidence="3" id="KW-1185">Reference proteome</keyword>
<dbReference type="KEGG" id="fpf:DCC35_16645"/>
<evidence type="ECO:0000313" key="3">
    <source>
        <dbReference type="Proteomes" id="UP000298616"/>
    </source>
</evidence>
<evidence type="ECO:0000256" key="1">
    <source>
        <dbReference type="SAM" id="SignalP"/>
    </source>
</evidence>
<name>A0A4D7JN59_9BACT</name>
<dbReference type="EMBL" id="CP028923">
    <property type="protein sequence ID" value="QCK16253.1"/>
    <property type="molecule type" value="Genomic_DNA"/>
</dbReference>
<dbReference type="OrthoDB" id="1489647at2"/>
<evidence type="ECO:0000313" key="2">
    <source>
        <dbReference type="EMBL" id="QCK16253.1"/>
    </source>
</evidence>
<organism evidence="2 3">
    <name type="scientific">Mangrovivirga cuniculi</name>
    <dbReference type="NCBI Taxonomy" id="2715131"/>
    <lineage>
        <taxon>Bacteria</taxon>
        <taxon>Pseudomonadati</taxon>
        <taxon>Bacteroidota</taxon>
        <taxon>Cytophagia</taxon>
        <taxon>Cytophagales</taxon>
        <taxon>Mangrovivirgaceae</taxon>
        <taxon>Mangrovivirga</taxon>
    </lineage>
</organism>
<gene>
    <name evidence="2" type="ORF">DCC35_16645</name>
</gene>
<proteinExistence type="predicted"/>
<dbReference type="AlphaFoldDB" id="A0A4D7JN59"/>
<protein>
    <submittedName>
        <fullName evidence="2">Uncharacterized protein</fullName>
    </submittedName>
</protein>
<keyword evidence="1" id="KW-0732">Signal</keyword>
<dbReference type="Proteomes" id="UP000298616">
    <property type="component" value="Chromosome"/>
</dbReference>
<dbReference type="RefSeq" id="WP_137091846.1">
    <property type="nucleotide sequence ID" value="NZ_CP028923.1"/>
</dbReference>
<sequence>MIRRICRLGFLCLFATLVFNSCQDEDILKKDEKENIFGKKLKNPYAVENMKKAWENVKPELSQSGRFNLEGVNITTTHYYVRFSPKDSIELDLLLQDSLLELYTYPLDRERTFSGETPYHDPSIPLDQPTFQYTVVLADYKFPEIEYEVLDNLFLPDETGHTPGGRIINPMDECLQPYLVNEAMRITENYADIVPIEEDCGVGSGPSGECDKCPRGQILIENPYSGKIYRDGKFYDGVPKVKARARKWFKIKTAYTNENGEFVIKHIFGGNREVNYGIKYSNHHASLKPVAVGFGPAFLDGPKKSGRWEYRSHKGSRSYLWGTIMRGVYDYHYIWAPEFNIGRPPNDIKFRACAENNCGSMNMLHQITEYPTLGLGRWVFSDIRVGNKHDGYNILYSTVIHELGHAAHWQLVGDWVPTKTWNMMFSKKMVREAWASGVAYEVYEIKFKSLPELYGKCWASLDGVGLQDMIDDGYPLVLIRDLIDSRNEFDPNRLECDVYDDVENFTLSEIFYSLKRVNSNKTNTAMKEWRDNLIQKRPKQKDNLINYFHQWEK</sequence>
<feature type="signal peptide" evidence="1">
    <location>
        <begin position="1"/>
        <end position="20"/>
    </location>
</feature>
<reference evidence="2 3" key="1">
    <citation type="submission" date="2018-04" db="EMBL/GenBank/DDBJ databases">
        <title>Complete genome uncultured novel isolate.</title>
        <authorList>
            <person name="Merlino G."/>
        </authorList>
    </citation>
    <scope>NUCLEOTIDE SEQUENCE [LARGE SCALE GENOMIC DNA]</scope>
    <source>
        <strain evidence="3">R1DC9</strain>
    </source>
</reference>
<accession>A0A4D7JN59</accession>